<dbReference type="Pfam" id="PF09339">
    <property type="entry name" value="HTH_IclR"/>
    <property type="match status" value="1"/>
</dbReference>
<reference evidence="6 7" key="1">
    <citation type="submission" date="2020-08" db="EMBL/GenBank/DDBJ databases">
        <title>Genomic Encyclopedia of Type Strains, Phase III (KMG-III): the genomes of soil and plant-associated and newly described type strains.</title>
        <authorList>
            <person name="Whitman W."/>
        </authorList>
    </citation>
    <scope>NUCLEOTIDE SEQUENCE [LARGE SCALE GENOMIC DNA]</scope>
    <source>
        <strain evidence="6 7">CECT 8305</strain>
    </source>
</reference>
<dbReference type="SUPFAM" id="SSF55781">
    <property type="entry name" value="GAF domain-like"/>
    <property type="match status" value="1"/>
</dbReference>
<organism evidence="6 7">
    <name type="scientific">Streptomyces zagrosensis</name>
    <dbReference type="NCBI Taxonomy" id="1042984"/>
    <lineage>
        <taxon>Bacteria</taxon>
        <taxon>Bacillati</taxon>
        <taxon>Actinomycetota</taxon>
        <taxon>Actinomycetes</taxon>
        <taxon>Kitasatosporales</taxon>
        <taxon>Streptomycetaceae</taxon>
        <taxon>Streptomyces</taxon>
    </lineage>
</organism>
<protein>
    <submittedName>
        <fullName evidence="6">DNA-binding IclR family transcriptional regulator</fullName>
    </submittedName>
</protein>
<evidence type="ECO:0000259" key="4">
    <source>
        <dbReference type="PROSITE" id="PS51077"/>
    </source>
</evidence>
<evidence type="ECO:0000256" key="2">
    <source>
        <dbReference type="ARBA" id="ARBA00023125"/>
    </source>
</evidence>
<evidence type="ECO:0000259" key="5">
    <source>
        <dbReference type="PROSITE" id="PS51078"/>
    </source>
</evidence>
<dbReference type="Pfam" id="PF01614">
    <property type="entry name" value="IclR_C"/>
    <property type="match status" value="1"/>
</dbReference>
<feature type="domain" description="IclR-ED" evidence="5">
    <location>
        <begin position="81"/>
        <end position="261"/>
    </location>
</feature>
<dbReference type="PROSITE" id="PS51078">
    <property type="entry name" value="ICLR_ED"/>
    <property type="match status" value="1"/>
</dbReference>
<dbReference type="InterPro" id="IPR014757">
    <property type="entry name" value="Tscrpt_reg_IclR_C"/>
</dbReference>
<dbReference type="InterPro" id="IPR036390">
    <property type="entry name" value="WH_DNA-bd_sf"/>
</dbReference>
<feature type="domain" description="HTH iclR-type" evidence="4">
    <location>
        <begin position="11"/>
        <end position="72"/>
    </location>
</feature>
<dbReference type="InterPro" id="IPR036388">
    <property type="entry name" value="WH-like_DNA-bd_sf"/>
</dbReference>
<dbReference type="RefSeq" id="WP_184576668.1">
    <property type="nucleotide sequence ID" value="NZ_JACHJL010000018.1"/>
</dbReference>
<gene>
    <name evidence="6" type="ORF">FHS42_005794</name>
</gene>
<dbReference type="EMBL" id="JACHJL010000018">
    <property type="protein sequence ID" value="MBB5938703.1"/>
    <property type="molecule type" value="Genomic_DNA"/>
</dbReference>
<dbReference type="SUPFAM" id="SSF46785">
    <property type="entry name" value="Winged helix' DNA-binding domain"/>
    <property type="match status" value="1"/>
</dbReference>
<dbReference type="InterPro" id="IPR005471">
    <property type="entry name" value="Tscrpt_reg_IclR_N"/>
</dbReference>
<evidence type="ECO:0000256" key="1">
    <source>
        <dbReference type="ARBA" id="ARBA00023015"/>
    </source>
</evidence>
<dbReference type="SMART" id="SM00346">
    <property type="entry name" value="HTH_ICLR"/>
    <property type="match status" value="1"/>
</dbReference>
<keyword evidence="3" id="KW-0804">Transcription</keyword>
<accession>A0A7W9V0X9</accession>
<evidence type="ECO:0000256" key="3">
    <source>
        <dbReference type="ARBA" id="ARBA00023163"/>
    </source>
</evidence>
<keyword evidence="2 6" id="KW-0238">DNA-binding</keyword>
<dbReference type="GO" id="GO:0003700">
    <property type="term" value="F:DNA-binding transcription factor activity"/>
    <property type="evidence" value="ECO:0007669"/>
    <property type="project" value="TreeGrafter"/>
</dbReference>
<dbReference type="GO" id="GO:0045892">
    <property type="term" value="P:negative regulation of DNA-templated transcription"/>
    <property type="evidence" value="ECO:0007669"/>
    <property type="project" value="TreeGrafter"/>
</dbReference>
<dbReference type="PANTHER" id="PTHR30136:SF24">
    <property type="entry name" value="HTH-TYPE TRANSCRIPTIONAL REPRESSOR ALLR"/>
    <property type="match status" value="1"/>
</dbReference>
<dbReference type="PANTHER" id="PTHR30136">
    <property type="entry name" value="HELIX-TURN-HELIX TRANSCRIPTIONAL REGULATOR, ICLR FAMILY"/>
    <property type="match status" value="1"/>
</dbReference>
<dbReference type="GO" id="GO:0003677">
    <property type="term" value="F:DNA binding"/>
    <property type="evidence" value="ECO:0007669"/>
    <property type="project" value="UniProtKB-KW"/>
</dbReference>
<keyword evidence="1" id="KW-0805">Transcription regulation</keyword>
<dbReference type="Gene3D" id="3.30.450.40">
    <property type="match status" value="1"/>
</dbReference>
<evidence type="ECO:0000313" key="7">
    <source>
        <dbReference type="Proteomes" id="UP000588098"/>
    </source>
</evidence>
<comment type="caution">
    <text evidence="6">The sequence shown here is derived from an EMBL/GenBank/DDBJ whole genome shotgun (WGS) entry which is preliminary data.</text>
</comment>
<keyword evidence="7" id="KW-1185">Reference proteome</keyword>
<dbReference type="Proteomes" id="UP000588098">
    <property type="component" value="Unassembled WGS sequence"/>
</dbReference>
<dbReference type="Gene3D" id="1.10.10.10">
    <property type="entry name" value="Winged helix-like DNA-binding domain superfamily/Winged helix DNA-binding domain"/>
    <property type="match status" value="1"/>
</dbReference>
<dbReference type="InterPro" id="IPR029016">
    <property type="entry name" value="GAF-like_dom_sf"/>
</dbReference>
<evidence type="ECO:0000313" key="6">
    <source>
        <dbReference type="EMBL" id="MBB5938703.1"/>
    </source>
</evidence>
<sequence length="261" mass="27817">MQNSLDDVYGASSVANALRTLVYLGGRDTVRVTDVSDHLGVARSTAHRLLSTLRGHGFVEQVPGGRHYRLGPVLLGLAQGRAAVESRRRIGTRELVRITRPHLERLRDAAAETSNLLQLDGPDAVFLDGVEGPHPLRVAPRTGDRLPAYTTAGGKAQLAELPWETVRMSYPHGLERLTSATVGDLDALEKDLAACRSRGYALNIDESVTDVHGIGVGVRDREGVCVAAVTISAPSTRLGADRAAGIAPLLRETAEAIGSEL</sequence>
<dbReference type="InterPro" id="IPR050707">
    <property type="entry name" value="HTH_MetabolicPath_Reg"/>
</dbReference>
<dbReference type="PROSITE" id="PS51077">
    <property type="entry name" value="HTH_ICLR"/>
    <property type="match status" value="1"/>
</dbReference>
<name>A0A7W9V0X9_9ACTN</name>
<dbReference type="AlphaFoldDB" id="A0A7W9V0X9"/>
<proteinExistence type="predicted"/>